<keyword evidence="3" id="KW-0540">Nuclease</keyword>
<feature type="region of interest" description="Disordered" evidence="1">
    <location>
        <begin position="1"/>
        <end position="27"/>
    </location>
</feature>
<dbReference type="Proteomes" id="UP001216253">
    <property type="component" value="Unassembled WGS sequence"/>
</dbReference>
<organism evidence="3 4">
    <name type="scientific">Novosphingobium album</name>
    <name type="common">ex Liu et al. 2023</name>
    <dbReference type="NCBI Taxonomy" id="3031130"/>
    <lineage>
        <taxon>Bacteria</taxon>
        <taxon>Pseudomonadati</taxon>
        <taxon>Pseudomonadota</taxon>
        <taxon>Alphaproteobacteria</taxon>
        <taxon>Sphingomonadales</taxon>
        <taxon>Sphingomonadaceae</taxon>
        <taxon>Novosphingobium</taxon>
    </lineage>
</organism>
<feature type="region of interest" description="Disordered" evidence="1">
    <location>
        <begin position="97"/>
        <end position="118"/>
    </location>
</feature>
<reference evidence="3 4" key="1">
    <citation type="submission" date="2023-03" db="EMBL/GenBank/DDBJ databases">
        <title>NovoSphingobium album sp. nov. isolated from polycyclic aromatic hydrocarbons- and heavy-metal polluted soil.</title>
        <authorList>
            <person name="Liu Z."/>
            <person name="Wang K."/>
        </authorList>
    </citation>
    <scope>NUCLEOTIDE SEQUENCE [LARGE SCALE GENOMIC DNA]</scope>
    <source>
        <strain evidence="3 4">H3SJ31-1</strain>
    </source>
</reference>
<name>A0ABM8G5E0_9SPHN</name>
<sequence length="118" mass="12886">MRRRVDVSTSRPVERLRGRAGQKQRKRRLARTRGLCERCLARGLTRLADVVDHVVPLALGGSDDDQNTRNLCEPCHLEVTAEQFGFASIGKGVDANGRPLLSDHPWNARGGTGGGSKV</sequence>
<keyword evidence="4" id="KW-1185">Reference proteome</keyword>
<dbReference type="Pfam" id="PF01844">
    <property type="entry name" value="HNH"/>
    <property type="match status" value="1"/>
</dbReference>
<feature type="compositionally biased region" description="Basic and acidic residues" evidence="1">
    <location>
        <begin position="1"/>
        <end position="17"/>
    </location>
</feature>
<evidence type="ECO:0000313" key="3">
    <source>
        <dbReference type="EMBL" id="MDE8654783.1"/>
    </source>
</evidence>
<feature type="compositionally biased region" description="Basic residues" evidence="1">
    <location>
        <begin position="18"/>
        <end position="27"/>
    </location>
</feature>
<evidence type="ECO:0000259" key="2">
    <source>
        <dbReference type="SMART" id="SM00507"/>
    </source>
</evidence>
<comment type="caution">
    <text evidence="3">The sequence shown here is derived from an EMBL/GenBank/DDBJ whole genome shotgun (WGS) entry which is preliminary data.</text>
</comment>
<proteinExistence type="predicted"/>
<evidence type="ECO:0000256" key="1">
    <source>
        <dbReference type="SAM" id="MobiDB-lite"/>
    </source>
</evidence>
<keyword evidence="3" id="KW-0255">Endonuclease</keyword>
<dbReference type="InterPro" id="IPR003615">
    <property type="entry name" value="HNH_nuc"/>
</dbReference>
<protein>
    <submittedName>
        <fullName evidence="3">HNH endonuclease</fullName>
    </submittedName>
</protein>
<dbReference type="InterPro" id="IPR002711">
    <property type="entry name" value="HNH"/>
</dbReference>
<evidence type="ECO:0000313" key="4">
    <source>
        <dbReference type="Proteomes" id="UP001216253"/>
    </source>
</evidence>
<dbReference type="SMART" id="SM00507">
    <property type="entry name" value="HNHc"/>
    <property type="match status" value="1"/>
</dbReference>
<feature type="domain" description="HNH nuclease" evidence="2">
    <location>
        <begin position="23"/>
        <end position="77"/>
    </location>
</feature>
<accession>A0ABM8G5E0</accession>
<dbReference type="Gene3D" id="1.10.30.50">
    <property type="match status" value="1"/>
</dbReference>
<dbReference type="EMBL" id="JARESE010000122">
    <property type="protein sequence ID" value="MDE8654783.1"/>
    <property type="molecule type" value="Genomic_DNA"/>
</dbReference>
<keyword evidence="3" id="KW-0378">Hydrolase</keyword>
<dbReference type="GO" id="GO:0004519">
    <property type="term" value="F:endonuclease activity"/>
    <property type="evidence" value="ECO:0007669"/>
    <property type="project" value="UniProtKB-KW"/>
</dbReference>
<gene>
    <name evidence="3" type="ORF">PYV00_24110</name>
</gene>
<dbReference type="CDD" id="cd00085">
    <property type="entry name" value="HNHc"/>
    <property type="match status" value="1"/>
</dbReference>